<evidence type="ECO:0000256" key="1">
    <source>
        <dbReference type="ARBA" id="ARBA00011079"/>
    </source>
</evidence>
<comment type="similarity">
    <text evidence="1">Belongs to the peptidase S28 family.</text>
</comment>
<evidence type="ECO:0000256" key="2">
    <source>
        <dbReference type="ARBA" id="ARBA00022670"/>
    </source>
</evidence>
<dbReference type="Gene3D" id="3.40.50.1820">
    <property type="entry name" value="alpha/beta hydrolase"/>
    <property type="match status" value="2"/>
</dbReference>
<keyword evidence="4" id="KW-0378">Hydrolase</keyword>
<dbReference type="SUPFAM" id="SSF53474">
    <property type="entry name" value="alpha/beta-Hydrolases"/>
    <property type="match status" value="1"/>
</dbReference>
<keyword evidence="2" id="KW-0645">Protease</keyword>
<dbReference type="GO" id="GO:0006508">
    <property type="term" value="P:proteolysis"/>
    <property type="evidence" value="ECO:0007669"/>
    <property type="project" value="UniProtKB-KW"/>
</dbReference>
<evidence type="ECO:0000256" key="4">
    <source>
        <dbReference type="ARBA" id="ARBA00022801"/>
    </source>
</evidence>
<evidence type="ECO:0000313" key="7">
    <source>
        <dbReference type="EMBL" id="KAK7690003.1"/>
    </source>
</evidence>
<organism evidence="7 8">
    <name type="scientific">Cerrena zonata</name>
    <dbReference type="NCBI Taxonomy" id="2478898"/>
    <lineage>
        <taxon>Eukaryota</taxon>
        <taxon>Fungi</taxon>
        <taxon>Dikarya</taxon>
        <taxon>Basidiomycota</taxon>
        <taxon>Agaricomycotina</taxon>
        <taxon>Agaricomycetes</taxon>
        <taxon>Polyporales</taxon>
        <taxon>Cerrenaceae</taxon>
        <taxon>Cerrena</taxon>
    </lineage>
</organism>
<dbReference type="InterPro" id="IPR008758">
    <property type="entry name" value="Peptidase_S28"/>
</dbReference>
<evidence type="ECO:0008006" key="9">
    <source>
        <dbReference type="Google" id="ProtNLM"/>
    </source>
</evidence>
<feature type="chain" id="PRO_5043328922" description="Peptidase S28" evidence="6">
    <location>
        <begin position="19"/>
        <end position="552"/>
    </location>
</feature>
<dbReference type="AlphaFoldDB" id="A0AAW0GIE0"/>
<evidence type="ECO:0000256" key="6">
    <source>
        <dbReference type="SAM" id="SignalP"/>
    </source>
</evidence>
<evidence type="ECO:0000256" key="3">
    <source>
        <dbReference type="ARBA" id="ARBA00022729"/>
    </source>
</evidence>
<name>A0AAW0GIE0_9APHY</name>
<keyword evidence="5" id="KW-0325">Glycoprotein</keyword>
<accession>A0AAW0GIE0</accession>
<dbReference type="InterPro" id="IPR029058">
    <property type="entry name" value="AB_hydrolase_fold"/>
</dbReference>
<sequence>MVRVLSLSLALFAGGVLAKFDPNLVRLLGGQAVNLWKLDAARDAKLRELSVSQDSFRDQTELQPSLIEGGEDLDDSERPPLPRFNGYWFRQPLDHFSNDSTRTWRQRYWINTRYYQPNTSAPVIVLDGGETSGEDRLPFLDTGIVEILAKATRWRGSSTGTSILRFLNNDQSAADSANFMRNIKFPGIEEDLTAPNTPWIYYGGSYAGARAAHMRVLYPDIVYGAIASSAVTHASLENWEYMEIIRKAADPKCSSHLEKSIQTIDTILAIPHLKRHLKGLFGLADLEHDEDFASLLESPLGAWQAKVWDPEVGSTEFEKFCEALDQPIHGKDALALSYDPISNLISIPGDLRVDLSVFNYAKYIKENIVSQCPEEFGVEDCFGTFDDAKFQETTLDNTWRLWVFQVCTEWGYFSTAPPSGHPRIVSKLLTLEYESMICRQAFPPGEHFTVPRFPNVTAVNVLGDFAIAADRLAIIDGEVDPWRPCTPHSEYAPDREDTILRPFKLIPNAVHHYDEYGLRDITQEPPEILKIHNEMIEFVTAWLDDWKAERGV</sequence>
<reference evidence="7 8" key="1">
    <citation type="submission" date="2022-09" db="EMBL/GenBank/DDBJ databases">
        <authorList>
            <person name="Palmer J.M."/>
        </authorList>
    </citation>
    <scope>NUCLEOTIDE SEQUENCE [LARGE SCALE GENOMIC DNA]</scope>
    <source>
        <strain evidence="7 8">DSM 7382</strain>
    </source>
</reference>
<dbReference type="GO" id="GO:0070008">
    <property type="term" value="F:serine-type exopeptidase activity"/>
    <property type="evidence" value="ECO:0007669"/>
    <property type="project" value="InterPro"/>
</dbReference>
<evidence type="ECO:0000256" key="5">
    <source>
        <dbReference type="ARBA" id="ARBA00023180"/>
    </source>
</evidence>
<proteinExistence type="inferred from homology"/>
<comment type="caution">
    <text evidence="7">The sequence shown here is derived from an EMBL/GenBank/DDBJ whole genome shotgun (WGS) entry which is preliminary data.</text>
</comment>
<dbReference type="GO" id="GO:0008239">
    <property type="term" value="F:dipeptidyl-peptidase activity"/>
    <property type="evidence" value="ECO:0007669"/>
    <property type="project" value="TreeGrafter"/>
</dbReference>
<protein>
    <recommendedName>
        <fullName evidence="9">Peptidase S28</fullName>
    </recommendedName>
</protein>
<dbReference type="PANTHER" id="PTHR11010">
    <property type="entry name" value="PROTEASE S28 PRO-X CARBOXYPEPTIDASE-RELATED"/>
    <property type="match status" value="1"/>
</dbReference>
<feature type="signal peptide" evidence="6">
    <location>
        <begin position="1"/>
        <end position="18"/>
    </location>
</feature>
<evidence type="ECO:0000313" key="8">
    <source>
        <dbReference type="Proteomes" id="UP001385951"/>
    </source>
</evidence>
<dbReference type="EMBL" id="JASBNA010000007">
    <property type="protein sequence ID" value="KAK7690003.1"/>
    <property type="molecule type" value="Genomic_DNA"/>
</dbReference>
<dbReference type="Pfam" id="PF05577">
    <property type="entry name" value="Peptidase_S28"/>
    <property type="match status" value="1"/>
</dbReference>
<dbReference type="Proteomes" id="UP001385951">
    <property type="component" value="Unassembled WGS sequence"/>
</dbReference>
<keyword evidence="8" id="KW-1185">Reference proteome</keyword>
<dbReference type="PANTHER" id="PTHR11010:SF117">
    <property type="entry name" value="SERINE PROTEASE 16"/>
    <property type="match status" value="1"/>
</dbReference>
<keyword evidence="3 6" id="KW-0732">Signal</keyword>
<gene>
    <name evidence="7" type="ORF">QCA50_006645</name>
</gene>